<dbReference type="CDD" id="cd01741">
    <property type="entry name" value="GATase1_1"/>
    <property type="match status" value="1"/>
</dbReference>
<dbReference type="OrthoDB" id="92161at2759"/>
<dbReference type="GO" id="GO:0005634">
    <property type="term" value="C:nucleus"/>
    <property type="evidence" value="ECO:0007669"/>
    <property type="project" value="TreeGrafter"/>
</dbReference>
<dbReference type="InterPro" id="IPR017926">
    <property type="entry name" value="GATASE"/>
</dbReference>
<protein>
    <recommendedName>
        <fullName evidence="1">Glutamine amidotransferase domain-containing protein</fullName>
    </recommendedName>
</protein>
<sequence length="271" mass="29481">MPTKIALLVTGSIPEPLRAEFGTYHTVYTEFLRRAHPVPGTEFVLDAYDVVEEMEYPSNAQLDGYYDAVMYTGSAASAYDDVPWINTLVAFSAHVATEKPHIKIIAICFGHQILARALGGECVPNNGIWEVGPTPLDLTDLGKRLFGVDTLNIQQMHRDHVPSVPPSFHLLASTPVSPNQGMVRFAPNTHTDTETNTDSDLDLDAVQILTLQGHPEYVAGIVRGLVTLRVAAGIMSAELGADVERRLGLGWREDGVGVLGRAVWRVLGARA</sequence>
<evidence type="ECO:0000313" key="3">
    <source>
        <dbReference type="Proteomes" id="UP000717328"/>
    </source>
</evidence>
<evidence type="ECO:0000313" key="2">
    <source>
        <dbReference type="EMBL" id="KAG5635204.1"/>
    </source>
</evidence>
<dbReference type="EMBL" id="JABCKI010006149">
    <property type="protein sequence ID" value="KAG5635204.1"/>
    <property type="molecule type" value="Genomic_DNA"/>
</dbReference>
<dbReference type="Gene3D" id="3.40.50.880">
    <property type="match status" value="1"/>
</dbReference>
<dbReference type="PANTHER" id="PTHR42695:SF5">
    <property type="entry name" value="GLUTAMINE AMIDOTRANSFERASE YLR126C-RELATED"/>
    <property type="match status" value="1"/>
</dbReference>
<gene>
    <name evidence="2" type="ORF">H0H81_012054</name>
</gene>
<reference evidence="2" key="1">
    <citation type="submission" date="2021-02" db="EMBL/GenBank/DDBJ databases">
        <authorList>
            <person name="Nieuwenhuis M."/>
            <person name="Van De Peppel L.J.J."/>
        </authorList>
    </citation>
    <scope>NUCLEOTIDE SEQUENCE</scope>
    <source>
        <strain evidence="2">D49</strain>
    </source>
</reference>
<dbReference type="GO" id="GO:0005829">
    <property type="term" value="C:cytosol"/>
    <property type="evidence" value="ECO:0007669"/>
    <property type="project" value="TreeGrafter"/>
</dbReference>
<dbReference type="InterPro" id="IPR044992">
    <property type="entry name" value="ChyE-like"/>
</dbReference>
<dbReference type="SUPFAM" id="SSF52317">
    <property type="entry name" value="Class I glutamine amidotransferase-like"/>
    <property type="match status" value="1"/>
</dbReference>
<dbReference type="PANTHER" id="PTHR42695">
    <property type="entry name" value="GLUTAMINE AMIDOTRANSFERASE YLR126C-RELATED"/>
    <property type="match status" value="1"/>
</dbReference>
<name>A0A9P7K3J3_9AGAR</name>
<organism evidence="2 3">
    <name type="scientific">Sphagnurus paluster</name>
    <dbReference type="NCBI Taxonomy" id="117069"/>
    <lineage>
        <taxon>Eukaryota</taxon>
        <taxon>Fungi</taxon>
        <taxon>Dikarya</taxon>
        <taxon>Basidiomycota</taxon>
        <taxon>Agaricomycotina</taxon>
        <taxon>Agaricomycetes</taxon>
        <taxon>Agaricomycetidae</taxon>
        <taxon>Agaricales</taxon>
        <taxon>Tricholomatineae</taxon>
        <taxon>Lyophyllaceae</taxon>
        <taxon>Sphagnurus</taxon>
    </lineage>
</organism>
<dbReference type="AlphaFoldDB" id="A0A9P7K3J3"/>
<comment type="caution">
    <text evidence="2">The sequence shown here is derived from an EMBL/GenBank/DDBJ whole genome shotgun (WGS) entry which is preliminary data.</text>
</comment>
<feature type="domain" description="Glutamine amidotransferase" evidence="1">
    <location>
        <begin position="100"/>
        <end position="174"/>
    </location>
</feature>
<proteinExistence type="predicted"/>
<evidence type="ECO:0000259" key="1">
    <source>
        <dbReference type="Pfam" id="PF00117"/>
    </source>
</evidence>
<dbReference type="Proteomes" id="UP000717328">
    <property type="component" value="Unassembled WGS sequence"/>
</dbReference>
<keyword evidence="3" id="KW-1185">Reference proteome</keyword>
<dbReference type="InterPro" id="IPR029062">
    <property type="entry name" value="Class_I_gatase-like"/>
</dbReference>
<reference evidence="2" key="2">
    <citation type="submission" date="2021-10" db="EMBL/GenBank/DDBJ databases">
        <title>Phylogenomics reveals ancestral predisposition of the termite-cultivated fungus Termitomyces towards a domesticated lifestyle.</title>
        <authorList>
            <person name="Auxier B."/>
            <person name="Grum-Grzhimaylo A."/>
            <person name="Cardenas M.E."/>
            <person name="Lodge J.D."/>
            <person name="Laessoe T."/>
            <person name="Pedersen O."/>
            <person name="Smith M.E."/>
            <person name="Kuyper T.W."/>
            <person name="Franco-Molano E.A."/>
            <person name="Baroni T.J."/>
            <person name="Aanen D.K."/>
        </authorList>
    </citation>
    <scope>NUCLEOTIDE SEQUENCE</scope>
    <source>
        <strain evidence="2">D49</strain>
    </source>
</reference>
<dbReference type="Pfam" id="PF00117">
    <property type="entry name" value="GATase"/>
    <property type="match status" value="1"/>
</dbReference>
<accession>A0A9P7K3J3</accession>